<keyword evidence="1" id="KW-1133">Transmembrane helix</keyword>
<keyword evidence="1" id="KW-0472">Membrane</keyword>
<evidence type="ECO:0000256" key="1">
    <source>
        <dbReference type="SAM" id="Phobius"/>
    </source>
</evidence>
<dbReference type="AlphaFoldDB" id="A0A930Y6I5"/>
<feature type="transmembrane region" description="Helical" evidence="1">
    <location>
        <begin position="82"/>
        <end position="106"/>
    </location>
</feature>
<sequence length="111" mass="11038">MVRRVTAGLGLLALGAAHGVAAVVLAQSWGWLAVALVAGGCWTFGLGPGYRLAWTAGVGAAVAVSVLPRHEGGTLLGGAQGWLLALTTAIWLGVAIATLPAPGGLVSRMSR</sequence>
<dbReference type="RefSeq" id="WP_194503655.1">
    <property type="nucleotide sequence ID" value="NZ_JADIVZ010000005.1"/>
</dbReference>
<comment type="caution">
    <text evidence="2">The sequence shown here is derived from an EMBL/GenBank/DDBJ whole genome shotgun (WGS) entry which is preliminary data.</text>
</comment>
<accession>A0A930Y6I5</accession>
<feature type="transmembrane region" description="Helical" evidence="1">
    <location>
        <begin position="52"/>
        <end position="70"/>
    </location>
</feature>
<evidence type="ECO:0000313" key="2">
    <source>
        <dbReference type="EMBL" id="MBF4162395.1"/>
    </source>
</evidence>
<keyword evidence="3" id="KW-1185">Reference proteome</keyword>
<evidence type="ECO:0000313" key="3">
    <source>
        <dbReference type="Proteomes" id="UP000656804"/>
    </source>
</evidence>
<proteinExistence type="predicted"/>
<name>A0A930Y6I5_9ACTN</name>
<protein>
    <submittedName>
        <fullName evidence="2">Uncharacterized protein</fullName>
    </submittedName>
</protein>
<keyword evidence="1" id="KW-0812">Transmembrane</keyword>
<organism evidence="2 3">
    <name type="scientific">Nocardioides acrostichi</name>
    <dbReference type="NCBI Taxonomy" id="2784339"/>
    <lineage>
        <taxon>Bacteria</taxon>
        <taxon>Bacillati</taxon>
        <taxon>Actinomycetota</taxon>
        <taxon>Actinomycetes</taxon>
        <taxon>Propionibacteriales</taxon>
        <taxon>Nocardioidaceae</taxon>
        <taxon>Nocardioides</taxon>
    </lineage>
</organism>
<dbReference type="Proteomes" id="UP000656804">
    <property type="component" value="Unassembled WGS sequence"/>
</dbReference>
<reference evidence="2" key="1">
    <citation type="submission" date="2020-11" db="EMBL/GenBank/DDBJ databases">
        <title>Nocardioides sp. CBS4Y-1, whole genome shotgun sequence.</title>
        <authorList>
            <person name="Tuo L."/>
        </authorList>
    </citation>
    <scope>NUCLEOTIDE SEQUENCE</scope>
    <source>
        <strain evidence="2">CBS4Y-1</strain>
    </source>
</reference>
<gene>
    <name evidence="2" type="ORF">ISG29_11900</name>
</gene>
<dbReference type="EMBL" id="JADIVZ010000005">
    <property type="protein sequence ID" value="MBF4162395.1"/>
    <property type="molecule type" value="Genomic_DNA"/>
</dbReference>